<gene>
    <name evidence="1" type="ORF">J2S44_003704</name>
</gene>
<proteinExistence type="predicted"/>
<keyword evidence="2" id="KW-1185">Reference proteome</keyword>
<organism evidence="1 2">
    <name type="scientific">Catenuloplanes niger</name>
    <dbReference type="NCBI Taxonomy" id="587534"/>
    <lineage>
        <taxon>Bacteria</taxon>
        <taxon>Bacillati</taxon>
        <taxon>Actinomycetota</taxon>
        <taxon>Actinomycetes</taxon>
        <taxon>Micromonosporales</taxon>
        <taxon>Micromonosporaceae</taxon>
        <taxon>Catenuloplanes</taxon>
    </lineage>
</organism>
<dbReference type="Proteomes" id="UP001183629">
    <property type="component" value="Unassembled WGS sequence"/>
</dbReference>
<accession>A0AAE3ZR47</accession>
<dbReference type="EMBL" id="JAVDYC010000001">
    <property type="protein sequence ID" value="MDR7323454.1"/>
    <property type="molecule type" value="Genomic_DNA"/>
</dbReference>
<name>A0AAE3ZR47_9ACTN</name>
<reference evidence="1 2" key="1">
    <citation type="submission" date="2023-07" db="EMBL/GenBank/DDBJ databases">
        <title>Sequencing the genomes of 1000 actinobacteria strains.</title>
        <authorList>
            <person name="Klenk H.-P."/>
        </authorList>
    </citation>
    <scope>NUCLEOTIDE SEQUENCE [LARGE SCALE GENOMIC DNA]</scope>
    <source>
        <strain evidence="1 2">DSM 44711</strain>
    </source>
</reference>
<evidence type="ECO:0000313" key="2">
    <source>
        <dbReference type="Proteomes" id="UP001183629"/>
    </source>
</evidence>
<comment type="caution">
    <text evidence="1">The sequence shown here is derived from an EMBL/GenBank/DDBJ whole genome shotgun (WGS) entry which is preliminary data.</text>
</comment>
<sequence>MDPKVGDVLIVDRRASVQFSGVNSLILRVISVSDGATYDGWAWVAGYVIDPATGEATVRREIFVLRGGLRLAAPGPVLMRGLSDDGLPER</sequence>
<dbReference type="RefSeq" id="WP_310415365.1">
    <property type="nucleotide sequence ID" value="NZ_JAVDYC010000001.1"/>
</dbReference>
<protein>
    <submittedName>
        <fullName evidence="1">Uncharacterized protein</fullName>
    </submittedName>
</protein>
<dbReference type="AlphaFoldDB" id="A0AAE3ZR47"/>
<evidence type="ECO:0000313" key="1">
    <source>
        <dbReference type="EMBL" id="MDR7323454.1"/>
    </source>
</evidence>